<evidence type="ECO:0000259" key="1">
    <source>
        <dbReference type="PROSITE" id="PS51832"/>
    </source>
</evidence>
<reference evidence="2" key="2">
    <citation type="submission" date="2021-08" db="EMBL/GenBank/DDBJ databases">
        <authorList>
            <person name="Tani A."/>
            <person name="Ola A."/>
            <person name="Ogura Y."/>
            <person name="Katsura K."/>
            <person name="Hayashi T."/>
        </authorList>
    </citation>
    <scope>NUCLEOTIDE SEQUENCE</scope>
    <source>
        <strain evidence="2">DSM 17168</strain>
    </source>
</reference>
<dbReference type="PROSITE" id="PS51832">
    <property type="entry name" value="HD_GYP"/>
    <property type="match status" value="1"/>
</dbReference>
<proteinExistence type="predicted"/>
<reference evidence="2" key="1">
    <citation type="journal article" date="2021" name="Front. Microbiol.">
        <title>Comprehensive Comparative Genomics and Phenotyping of Methylobacterium Species.</title>
        <authorList>
            <person name="Alessa O."/>
            <person name="Ogura Y."/>
            <person name="Fujitani Y."/>
            <person name="Takami H."/>
            <person name="Hayashi T."/>
            <person name="Sahin N."/>
            <person name="Tani A."/>
        </authorList>
    </citation>
    <scope>NUCLEOTIDE SEQUENCE</scope>
    <source>
        <strain evidence="2">DSM 17168</strain>
    </source>
</reference>
<dbReference type="InterPro" id="IPR011006">
    <property type="entry name" value="CheY-like_superfamily"/>
</dbReference>
<dbReference type="PANTHER" id="PTHR43155:SF2">
    <property type="entry name" value="CYCLIC DI-GMP PHOSPHODIESTERASE PA4108"/>
    <property type="match status" value="1"/>
</dbReference>
<dbReference type="Gene3D" id="3.40.50.2300">
    <property type="match status" value="1"/>
</dbReference>
<dbReference type="SUPFAM" id="SSF52172">
    <property type="entry name" value="CheY-like"/>
    <property type="match status" value="1"/>
</dbReference>
<accession>A0ABQ4SG40</accession>
<dbReference type="RefSeq" id="WP_238237426.1">
    <property type="nucleotide sequence ID" value="NZ_BPQQ01000047.1"/>
</dbReference>
<dbReference type="EMBL" id="BPQQ01000047">
    <property type="protein sequence ID" value="GJE02072.1"/>
    <property type="molecule type" value="Genomic_DNA"/>
</dbReference>
<organism evidence="2 3">
    <name type="scientific">Methylobacterium isbiliense</name>
    <dbReference type="NCBI Taxonomy" id="315478"/>
    <lineage>
        <taxon>Bacteria</taxon>
        <taxon>Pseudomonadati</taxon>
        <taxon>Pseudomonadota</taxon>
        <taxon>Alphaproteobacteria</taxon>
        <taxon>Hyphomicrobiales</taxon>
        <taxon>Methylobacteriaceae</taxon>
        <taxon>Methylobacterium</taxon>
    </lineage>
</organism>
<dbReference type="InterPro" id="IPR037522">
    <property type="entry name" value="HD_GYP_dom"/>
</dbReference>
<dbReference type="Proteomes" id="UP001055153">
    <property type="component" value="Unassembled WGS sequence"/>
</dbReference>
<dbReference type="SMART" id="SM00471">
    <property type="entry name" value="HDc"/>
    <property type="match status" value="1"/>
</dbReference>
<name>A0ABQ4SG40_9HYPH</name>
<dbReference type="InterPro" id="IPR006675">
    <property type="entry name" value="HDIG_dom"/>
</dbReference>
<dbReference type="PANTHER" id="PTHR43155">
    <property type="entry name" value="CYCLIC DI-GMP PHOSPHODIESTERASE PA4108-RELATED"/>
    <property type="match status" value="1"/>
</dbReference>
<evidence type="ECO:0000313" key="2">
    <source>
        <dbReference type="EMBL" id="GJE02072.1"/>
    </source>
</evidence>
<gene>
    <name evidence="2" type="ORF">GMJLKIPL_4016</name>
</gene>
<protein>
    <recommendedName>
        <fullName evidence="1">HD-GYP domain-containing protein</fullName>
    </recommendedName>
</protein>
<feature type="domain" description="HD-GYP" evidence="1">
    <location>
        <begin position="165"/>
        <end position="349"/>
    </location>
</feature>
<dbReference type="InterPro" id="IPR003607">
    <property type="entry name" value="HD/PDEase_dom"/>
</dbReference>
<dbReference type="CDD" id="cd00077">
    <property type="entry name" value="HDc"/>
    <property type="match status" value="1"/>
</dbReference>
<dbReference type="SUPFAM" id="SSF109604">
    <property type="entry name" value="HD-domain/PDEase-like"/>
    <property type="match status" value="1"/>
</dbReference>
<keyword evidence="3" id="KW-1185">Reference proteome</keyword>
<dbReference type="Pfam" id="PF13487">
    <property type="entry name" value="HD_5"/>
    <property type="match status" value="1"/>
</dbReference>
<evidence type="ECO:0000313" key="3">
    <source>
        <dbReference type="Proteomes" id="UP001055153"/>
    </source>
</evidence>
<sequence length="349" mass="37324">MHEGTIVLVTDRPDRSADLAAALRQIGTCEVVGTDERWTGAGAPLGIVSDLTLSRPEAVQCLKALESRYRGQPLPVIGLLRRATPEALRQAKSLGATVCLPAYVPPQTVATALVNQIEHTGPVSERLVVHGVARAGEALTSLLADARTGSPIHMETVEAGLGPILTAVQEGGLARWLDTVWTHDDATYQHCLLVAGLGAQFALHLGFRRDDQHRFVRAALVHDVGKARIPLPILNKPGRLDADEAAVMRTHAALGYDILQAGGECDALTLDAVRHHHEMLDGTGYPDGLSGAAVSDTVRLLTICDIYAALTERRPYKAPMPRAEAMGILQGMDGKLEPRLVQLFGQAVT</sequence>
<dbReference type="Gene3D" id="1.10.3210.10">
    <property type="entry name" value="Hypothetical protein af1432"/>
    <property type="match status" value="1"/>
</dbReference>
<comment type="caution">
    <text evidence="2">The sequence shown here is derived from an EMBL/GenBank/DDBJ whole genome shotgun (WGS) entry which is preliminary data.</text>
</comment>
<dbReference type="NCBIfam" id="TIGR00277">
    <property type="entry name" value="HDIG"/>
    <property type="match status" value="1"/>
</dbReference>